<sequence>MKSSLLANSIFVRLWAAHTLSEMGAKVSLLAFPLIAAVTLQATPEQMGRLVAAETLPYLLLGLLAGGWVDRLQKRLVLVSANAARASLLLAVPLLAWRQWLSIEALYGVAFLIGTAEVWFNIASAAYTPLVVGKESLVDAYSKLAVSTSSAEAAGPMVAGALIQWLGPTVAVLANALTYMGSSIFIGSQRHHDDVGHAADRGGRPPMRQEILSGLRFVFTHRILRAITLRLGAWQFVVGVIQALLVYYALNQLQLPAGSLGLIFSAMGVGILAGALSVKALAQRLGTGNSIIFAVIVAALSAYLIPLASGSQPMRCLSLCCAMFMYGICTTVYEVNNVSLRQSLTPLHMLGRMTATVRVATLGIRPLGALVGGWCGGTIGIKPTLLVVITMGLLLSLSSLLASPLRHLDGLAPAEDIH</sequence>
<organism evidence="9 10">
    <name type="scientific">Pseudoduganella ginsengisoli</name>
    <dbReference type="NCBI Taxonomy" id="1462440"/>
    <lineage>
        <taxon>Bacteria</taxon>
        <taxon>Pseudomonadati</taxon>
        <taxon>Pseudomonadota</taxon>
        <taxon>Betaproteobacteria</taxon>
        <taxon>Burkholderiales</taxon>
        <taxon>Oxalobacteraceae</taxon>
        <taxon>Telluria group</taxon>
        <taxon>Pseudoduganella</taxon>
    </lineage>
</organism>
<feature type="transmembrane region" description="Helical" evidence="7">
    <location>
        <begin position="356"/>
        <end position="379"/>
    </location>
</feature>
<proteinExistence type="predicted"/>
<dbReference type="CDD" id="cd06173">
    <property type="entry name" value="MFS_MefA_like"/>
    <property type="match status" value="1"/>
</dbReference>
<dbReference type="InterPro" id="IPR036259">
    <property type="entry name" value="MFS_trans_sf"/>
</dbReference>
<feature type="transmembrane region" description="Helical" evidence="7">
    <location>
        <begin position="256"/>
        <end position="278"/>
    </location>
</feature>
<feature type="domain" description="Major facilitator superfamily (MFS) profile" evidence="8">
    <location>
        <begin position="223"/>
        <end position="418"/>
    </location>
</feature>
<evidence type="ECO:0000256" key="6">
    <source>
        <dbReference type="ARBA" id="ARBA00023136"/>
    </source>
</evidence>
<dbReference type="PROSITE" id="PS50850">
    <property type="entry name" value="MFS"/>
    <property type="match status" value="1"/>
</dbReference>
<comment type="caution">
    <text evidence="9">The sequence shown here is derived from an EMBL/GenBank/DDBJ whole genome shotgun (WGS) entry which is preliminary data.</text>
</comment>
<dbReference type="PANTHER" id="PTHR23513">
    <property type="entry name" value="INTEGRAL MEMBRANE EFFLUX PROTEIN-RELATED"/>
    <property type="match status" value="1"/>
</dbReference>
<dbReference type="GO" id="GO:0022857">
    <property type="term" value="F:transmembrane transporter activity"/>
    <property type="evidence" value="ECO:0007669"/>
    <property type="project" value="InterPro"/>
</dbReference>
<name>A0A6L6Q4P4_9BURK</name>
<evidence type="ECO:0000256" key="1">
    <source>
        <dbReference type="ARBA" id="ARBA00004651"/>
    </source>
</evidence>
<reference evidence="9 10" key="1">
    <citation type="submission" date="2019-11" db="EMBL/GenBank/DDBJ databases">
        <title>Type strains purchased from KCTC, JCM and DSMZ.</title>
        <authorList>
            <person name="Lu H."/>
        </authorList>
    </citation>
    <scope>NUCLEOTIDE SEQUENCE [LARGE SCALE GENOMIC DNA]</scope>
    <source>
        <strain evidence="9 10">KCTC 42409</strain>
    </source>
</reference>
<dbReference type="OrthoDB" id="9803968at2"/>
<evidence type="ECO:0000313" key="9">
    <source>
        <dbReference type="EMBL" id="MTW04092.1"/>
    </source>
</evidence>
<keyword evidence="2" id="KW-0813">Transport</keyword>
<dbReference type="SUPFAM" id="SSF103473">
    <property type="entry name" value="MFS general substrate transporter"/>
    <property type="match status" value="1"/>
</dbReference>
<evidence type="ECO:0000256" key="2">
    <source>
        <dbReference type="ARBA" id="ARBA00022448"/>
    </source>
</evidence>
<evidence type="ECO:0000259" key="8">
    <source>
        <dbReference type="PROSITE" id="PS50850"/>
    </source>
</evidence>
<evidence type="ECO:0000256" key="5">
    <source>
        <dbReference type="ARBA" id="ARBA00022989"/>
    </source>
</evidence>
<evidence type="ECO:0000256" key="7">
    <source>
        <dbReference type="SAM" id="Phobius"/>
    </source>
</evidence>
<keyword evidence="10" id="KW-1185">Reference proteome</keyword>
<feature type="transmembrane region" description="Helical" evidence="7">
    <location>
        <begin position="314"/>
        <end position="335"/>
    </location>
</feature>
<gene>
    <name evidence="9" type="ORF">GM668_18585</name>
</gene>
<dbReference type="PANTHER" id="PTHR23513:SF6">
    <property type="entry name" value="MAJOR FACILITATOR SUPERFAMILY ASSOCIATED DOMAIN-CONTAINING PROTEIN"/>
    <property type="match status" value="1"/>
</dbReference>
<dbReference type="InterPro" id="IPR020846">
    <property type="entry name" value="MFS_dom"/>
</dbReference>
<keyword evidence="6 7" id="KW-0472">Membrane</keyword>
<feature type="transmembrane region" description="Helical" evidence="7">
    <location>
        <begin position="231"/>
        <end position="250"/>
    </location>
</feature>
<dbReference type="InterPro" id="IPR010290">
    <property type="entry name" value="TM_effector"/>
</dbReference>
<dbReference type="EMBL" id="WNLA01000013">
    <property type="protein sequence ID" value="MTW04092.1"/>
    <property type="molecule type" value="Genomic_DNA"/>
</dbReference>
<evidence type="ECO:0000256" key="4">
    <source>
        <dbReference type="ARBA" id="ARBA00022692"/>
    </source>
</evidence>
<evidence type="ECO:0000313" key="10">
    <source>
        <dbReference type="Proteomes" id="UP000484015"/>
    </source>
</evidence>
<protein>
    <submittedName>
        <fullName evidence="9">MFS transporter</fullName>
    </submittedName>
</protein>
<keyword evidence="5 7" id="KW-1133">Transmembrane helix</keyword>
<dbReference type="AlphaFoldDB" id="A0A6L6Q4P4"/>
<dbReference type="Gene3D" id="1.20.1250.20">
    <property type="entry name" value="MFS general substrate transporter like domains"/>
    <property type="match status" value="1"/>
</dbReference>
<keyword evidence="3" id="KW-1003">Cell membrane</keyword>
<dbReference type="Proteomes" id="UP000484015">
    <property type="component" value="Unassembled WGS sequence"/>
</dbReference>
<comment type="subcellular location">
    <subcellularLocation>
        <location evidence="1">Cell membrane</location>
        <topology evidence="1">Multi-pass membrane protein</topology>
    </subcellularLocation>
</comment>
<keyword evidence="4 7" id="KW-0812">Transmembrane</keyword>
<dbReference type="Pfam" id="PF05977">
    <property type="entry name" value="MFS_3"/>
    <property type="match status" value="1"/>
</dbReference>
<dbReference type="RefSeq" id="WP_155440449.1">
    <property type="nucleotide sequence ID" value="NZ_WNLA01000013.1"/>
</dbReference>
<feature type="transmembrane region" description="Helical" evidence="7">
    <location>
        <begin position="385"/>
        <end position="402"/>
    </location>
</feature>
<accession>A0A6L6Q4P4</accession>
<feature type="transmembrane region" description="Helical" evidence="7">
    <location>
        <begin position="290"/>
        <end position="308"/>
    </location>
</feature>
<evidence type="ECO:0000256" key="3">
    <source>
        <dbReference type="ARBA" id="ARBA00022475"/>
    </source>
</evidence>
<dbReference type="GO" id="GO:0005886">
    <property type="term" value="C:plasma membrane"/>
    <property type="evidence" value="ECO:0007669"/>
    <property type="project" value="UniProtKB-SubCell"/>
</dbReference>